<feature type="chain" id="PRO_5046236785" evidence="1">
    <location>
        <begin position="30"/>
        <end position="265"/>
    </location>
</feature>
<dbReference type="InterPro" id="IPR022224">
    <property type="entry name" value="DUF3750"/>
</dbReference>
<evidence type="ECO:0000313" key="2">
    <source>
        <dbReference type="EMBL" id="MDZ5459981.1"/>
    </source>
</evidence>
<name>A0ABU5IM41_9BURK</name>
<dbReference type="RefSeq" id="WP_084268034.1">
    <property type="nucleotide sequence ID" value="NZ_JAXOJX010000055.1"/>
</dbReference>
<keyword evidence="1" id="KW-0732">Signal</keyword>
<comment type="caution">
    <text evidence="2">The sequence shown here is derived from an EMBL/GenBank/DDBJ whole genome shotgun (WGS) entry which is preliminary data.</text>
</comment>
<dbReference type="EMBL" id="JAXOJX010000055">
    <property type="protein sequence ID" value="MDZ5459981.1"/>
    <property type="molecule type" value="Genomic_DNA"/>
</dbReference>
<proteinExistence type="predicted"/>
<gene>
    <name evidence="2" type="ORF">SM757_25695</name>
</gene>
<sequence length="265" mass="28016">MQRLAVPLFRLFLVVLAALALLRAAPATAADWMSASREPVGLAPDPAQVREAMVQVYGARVVGAKGLFGVHTWVAVKPTAAPAWTVYEVIGWRLGWTDNVVVVRQGAPDARWFGAEPELYAQKRGAGVDALIERIGQAVKRYPYAGEYRLWPGPNSNTFTAWISRNVPELELDLPATAIGKDFTGTTLLGPAPSGHGFQLSLGGLLGLAVSAVDGVELNLLGLNFGVSPLGVKLPFVGRIGGFHPPAQGVAEVPAAREEPAGKAL</sequence>
<dbReference type="Pfam" id="PF12570">
    <property type="entry name" value="DUF3750"/>
    <property type="match status" value="1"/>
</dbReference>
<accession>A0ABU5IM41</accession>
<evidence type="ECO:0000313" key="3">
    <source>
        <dbReference type="Proteomes" id="UP001293718"/>
    </source>
</evidence>
<dbReference type="Proteomes" id="UP001293718">
    <property type="component" value="Unassembled WGS sequence"/>
</dbReference>
<feature type="signal peptide" evidence="1">
    <location>
        <begin position="1"/>
        <end position="29"/>
    </location>
</feature>
<organism evidence="2 3">
    <name type="scientific">Azohydromonas lata</name>
    <dbReference type="NCBI Taxonomy" id="45677"/>
    <lineage>
        <taxon>Bacteria</taxon>
        <taxon>Pseudomonadati</taxon>
        <taxon>Pseudomonadota</taxon>
        <taxon>Betaproteobacteria</taxon>
        <taxon>Burkholderiales</taxon>
        <taxon>Sphaerotilaceae</taxon>
        <taxon>Azohydromonas</taxon>
    </lineage>
</organism>
<evidence type="ECO:0000256" key="1">
    <source>
        <dbReference type="SAM" id="SignalP"/>
    </source>
</evidence>
<protein>
    <submittedName>
        <fullName evidence="2">DUF3750 domain-containing protein</fullName>
    </submittedName>
</protein>
<reference evidence="2 3" key="1">
    <citation type="submission" date="2023-11" db="EMBL/GenBank/DDBJ databases">
        <title>Draft genome of Azohydromonas lata strain H1 (DSM1123), a polyhydroxyalkanoate producer.</title>
        <authorList>
            <person name="Traversa D."/>
            <person name="D'Addabbo P."/>
            <person name="Pazzani C."/>
            <person name="Manzari C."/>
            <person name="Chiara M."/>
            <person name="Scrascia M."/>
        </authorList>
    </citation>
    <scope>NUCLEOTIDE SEQUENCE [LARGE SCALE GENOMIC DNA]</scope>
    <source>
        <strain evidence="2 3">H1</strain>
    </source>
</reference>
<keyword evidence="3" id="KW-1185">Reference proteome</keyword>